<name>A0ABU2D4V7_9EURY</name>
<protein>
    <submittedName>
        <fullName evidence="2">Macro domain-containing protein</fullName>
    </submittedName>
</protein>
<proteinExistence type="predicted"/>
<keyword evidence="3" id="KW-1185">Reference proteome</keyword>
<feature type="domain" description="Macro" evidence="1">
    <location>
        <begin position="1"/>
        <end position="78"/>
    </location>
</feature>
<dbReference type="SUPFAM" id="SSF52949">
    <property type="entry name" value="Macro domain-like"/>
    <property type="match status" value="1"/>
</dbReference>
<organism evidence="2 3">
    <name type="scientific">Methanosarcina baikalica</name>
    <dbReference type="NCBI Taxonomy" id="3073890"/>
    <lineage>
        <taxon>Archaea</taxon>
        <taxon>Methanobacteriati</taxon>
        <taxon>Methanobacteriota</taxon>
        <taxon>Stenosarchaea group</taxon>
        <taxon>Methanomicrobia</taxon>
        <taxon>Methanosarcinales</taxon>
        <taxon>Methanosarcinaceae</taxon>
        <taxon>Methanosarcina</taxon>
    </lineage>
</organism>
<evidence type="ECO:0000259" key="1">
    <source>
        <dbReference type="PROSITE" id="PS51154"/>
    </source>
</evidence>
<dbReference type="RefSeq" id="WP_310577050.1">
    <property type="nucleotide sequence ID" value="NZ_JAVKPK010000083.1"/>
</dbReference>
<accession>A0ABU2D4V7</accession>
<evidence type="ECO:0000313" key="2">
    <source>
        <dbReference type="EMBL" id="MDR7667019.1"/>
    </source>
</evidence>
<sequence>MIRISDRVRLIQGDIIKLKVNAIVNAANSALLGGRGADGAIHRAAGITVSEIRKFIKKINYLKRFYLSVSRRRFAGIE</sequence>
<dbReference type="InterPro" id="IPR043472">
    <property type="entry name" value="Macro_dom-like"/>
</dbReference>
<reference evidence="3" key="1">
    <citation type="submission" date="2023-07" db="EMBL/GenBank/DDBJ databases">
        <title>Whole-genome sequencing of a new Methanosarcina sp. Z-7115.</title>
        <authorList>
            <person name="Zhilina T.N."/>
            <person name="Merkel A.Y."/>
        </authorList>
    </citation>
    <scope>NUCLEOTIDE SEQUENCE [LARGE SCALE GENOMIC DNA]</scope>
    <source>
        <strain evidence="3">Z-7115</strain>
    </source>
</reference>
<dbReference type="PROSITE" id="PS51154">
    <property type="entry name" value="MACRO"/>
    <property type="match status" value="1"/>
</dbReference>
<comment type="caution">
    <text evidence="2">The sequence shown here is derived from an EMBL/GenBank/DDBJ whole genome shotgun (WGS) entry which is preliminary data.</text>
</comment>
<dbReference type="InterPro" id="IPR002589">
    <property type="entry name" value="Macro_dom"/>
</dbReference>
<gene>
    <name evidence="2" type="ORF">RG963_14765</name>
</gene>
<dbReference type="PANTHER" id="PTHR11106">
    <property type="entry name" value="GANGLIOSIDE INDUCED DIFFERENTIATION ASSOCIATED PROTEIN 2-RELATED"/>
    <property type="match status" value="1"/>
</dbReference>
<dbReference type="Proteomes" id="UP001246244">
    <property type="component" value="Unassembled WGS sequence"/>
</dbReference>
<dbReference type="EMBL" id="JAVKPK010000083">
    <property type="protein sequence ID" value="MDR7667019.1"/>
    <property type="molecule type" value="Genomic_DNA"/>
</dbReference>
<dbReference type="Gene3D" id="3.40.220.10">
    <property type="entry name" value="Leucine Aminopeptidase, subunit E, domain 1"/>
    <property type="match status" value="1"/>
</dbReference>
<dbReference type="Pfam" id="PF01661">
    <property type="entry name" value="Macro"/>
    <property type="match status" value="1"/>
</dbReference>
<evidence type="ECO:0000313" key="3">
    <source>
        <dbReference type="Proteomes" id="UP001246244"/>
    </source>
</evidence>
<dbReference type="PANTHER" id="PTHR11106:SF27">
    <property type="entry name" value="MACRO DOMAIN-CONTAINING PROTEIN"/>
    <property type="match status" value="1"/>
</dbReference>